<dbReference type="STRING" id="97972.A0A2V1DGW3"/>
<evidence type="ECO:0000313" key="2">
    <source>
        <dbReference type="EMBL" id="PVH97397.1"/>
    </source>
</evidence>
<sequence length="557" mass="61834">MTPQGRRTTSPNRRQQVPPTRPHRLVGSRNLPATSSASVQTSSRSHRQDGVPAPGPAAPSTTAPRSFLLPQRGRSVLEGLVARGLIANKILRLTPPSPNAPLPLGYTTDQLVYRDGGRQLLFREWMQLFTLQPELLALTSPQVREIYENQQGESASSWPSIEYPSFLDAGRGSAVYSGLAPRSGVLRNENIMNFGNHTIMHHQGYASITDESSSIPIDPQLERESRSSTMRFDTTRSLLSGGIAPSENATQSMFHDEEKSPLIANDQLPIDPNLESPGFGSMAEGSVSGSAAGSRLGSPFESARSSQDPTAQVPDKEPLSRGRTVYQLSKGTIRLYQELLYRDLPPDAENGKMHELESFCPPPNVDISLLDFDVSAEELLTFFPRHAMWYAIADRLCTHGWSARGIIHYIHSTRDLEEANALQRTTVEKRLTAGKAWKIQYPNEEVSANPKRMSKKWSQRSRLPPYTDYFVVDLAEGLNAPNLPETGRLTLSRVVQHALENGHHHLRLSDVNEYAHCHHLVVEDDGYDVRAKDAEAAKNLASTMRSSFFGKFDRRLA</sequence>
<evidence type="ECO:0000313" key="3">
    <source>
        <dbReference type="Proteomes" id="UP000244855"/>
    </source>
</evidence>
<evidence type="ECO:0000256" key="1">
    <source>
        <dbReference type="SAM" id="MobiDB-lite"/>
    </source>
</evidence>
<feature type="compositionally biased region" description="Low complexity" evidence="1">
    <location>
        <begin position="33"/>
        <end position="43"/>
    </location>
</feature>
<feature type="region of interest" description="Disordered" evidence="1">
    <location>
        <begin position="1"/>
        <end position="66"/>
    </location>
</feature>
<dbReference type="OrthoDB" id="3800972at2759"/>
<accession>A0A2V1DGW3</accession>
<feature type="compositionally biased region" description="Low complexity" evidence="1">
    <location>
        <begin position="280"/>
        <end position="298"/>
    </location>
</feature>
<proteinExistence type="predicted"/>
<dbReference type="Proteomes" id="UP000244855">
    <property type="component" value="Unassembled WGS sequence"/>
</dbReference>
<keyword evidence="3" id="KW-1185">Reference proteome</keyword>
<reference evidence="2 3" key="1">
    <citation type="journal article" date="2018" name="Sci. Rep.">
        <title>Comparative genomics provides insights into the lifestyle and reveals functional heterogeneity of dark septate endophytic fungi.</title>
        <authorList>
            <person name="Knapp D.G."/>
            <person name="Nemeth J.B."/>
            <person name="Barry K."/>
            <person name="Hainaut M."/>
            <person name="Henrissat B."/>
            <person name="Johnson J."/>
            <person name="Kuo A."/>
            <person name="Lim J.H.P."/>
            <person name="Lipzen A."/>
            <person name="Nolan M."/>
            <person name="Ohm R.A."/>
            <person name="Tamas L."/>
            <person name="Grigoriev I.V."/>
            <person name="Spatafora J.W."/>
            <person name="Nagy L.G."/>
            <person name="Kovacs G.M."/>
        </authorList>
    </citation>
    <scope>NUCLEOTIDE SEQUENCE [LARGE SCALE GENOMIC DNA]</scope>
    <source>
        <strain evidence="2 3">DSE2036</strain>
    </source>
</reference>
<feature type="compositionally biased region" description="Polar residues" evidence="1">
    <location>
        <begin position="227"/>
        <end position="238"/>
    </location>
</feature>
<feature type="region of interest" description="Disordered" evidence="1">
    <location>
        <begin position="266"/>
        <end position="322"/>
    </location>
</feature>
<gene>
    <name evidence="2" type="ORF">DM02DRAFT_631190</name>
</gene>
<dbReference type="EMBL" id="KZ805437">
    <property type="protein sequence ID" value="PVH97397.1"/>
    <property type="molecule type" value="Genomic_DNA"/>
</dbReference>
<feature type="compositionally biased region" description="Polar residues" evidence="1">
    <location>
        <begin position="1"/>
        <end position="18"/>
    </location>
</feature>
<dbReference type="AlphaFoldDB" id="A0A2V1DGW3"/>
<protein>
    <submittedName>
        <fullName evidence="2">Uncharacterized protein</fullName>
    </submittedName>
</protein>
<name>A0A2V1DGW3_9PLEO</name>
<organism evidence="2 3">
    <name type="scientific">Periconia macrospinosa</name>
    <dbReference type="NCBI Taxonomy" id="97972"/>
    <lineage>
        <taxon>Eukaryota</taxon>
        <taxon>Fungi</taxon>
        <taxon>Dikarya</taxon>
        <taxon>Ascomycota</taxon>
        <taxon>Pezizomycotina</taxon>
        <taxon>Dothideomycetes</taxon>
        <taxon>Pleosporomycetidae</taxon>
        <taxon>Pleosporales</taxon>
        <taxon>Massarineae</taxon>
        <taxon>Periconiaceae</taxon>
        <taxon>Periconia</taxon>
    </lineage>
</organism>
<feature type="region of interest" description="Disordered" evidence="1">
    <location>
        <begin position="221"/>
        <end position="247"/>
    </location>
</feature>